<dbReference type="InterPro" id="IPR003591">
    <property type="entry name" value="Leu-rich_rpt_typical-subtyp"/>
</dbReference>
<feature type="transmembrane region" description="Helical" evidence="5">
    <location>
        <begin position="316"/>
        <end position="336"/>
    </location>
</feature>
<dbReference type="GO" id="GO:0005886">
    <property type="term" value="C:plasma membrane"/>
    <property type="evidence" value="ECO:0007669"/>
    <property type="project" value="TreeGrafter"/>
</dbReference>
<dbReference type="PANTHER" id="PTHR24369">
    <property type="entry name" value="ANTIGEN BSP, PUTATIVE-RELATED"/>
    <property type="match status" value="1"/>
</dbReference>
<keyword evidence="3" id="KW-0677">Repeat</keyword>
<reference evidence="8 9" key="1">
    <citation type="submission" date="2019-01" db="EMBL/GenBank/DDBJ databases">
        <title>Draft Genome and Complete Hox-Cluster Characterization of the Sterlet Sturgeon (Acipenser ruthenus).</title>
        <authorList>
            <person name="Wei Q."/>
        </authorList>
    </citation>
    <scope>NUCLEOTIDE SEQUENCE [LARGE SCALE GENOMIC DNA]</scope>
    <source>
        <strain evidence="8">WHYD16114868_AA</strain>
        <tissue evidence="8">Blood</tissue>
    </source>
</reference>
<dbReference type="Gene3D" id="3.80.10.10">
    <property type="entry name" value="Ribonuclease Inhibitor"/>
    <property type="match status" value="2"/>
</dbReference>
<dbReference type="EMBL" id="SCEB01000213">
    <property type="protein sequence ID" value="RXN00239.1"/>
    <property type="molecule type" value="Genomic_DNA"/>
</dbReference>
<dbReference type="SMART" id="SM00369">
    <property type="entry name" value="LRR_TYP"/>
    <property type="match status" value="8"/>
</dbReference>
<organism evidence="8 9">
    <name type="scientific">Acipenser ruthenus</name>
    <name type="common">Sterlet sturgeon</name>
    <dbReference type="NCBI Taxonomy" id="7906"/>
    <lineage>
        <taxon>Eukaryota</taxon>
        <taxon>Metazoa</taxon>
        <taxon>Chordata</taxon>
        <taxon>Craniata</taxon>
        <taxon>Vertebrata</taxon>
        <taxon>Euteleostomi</taxon>
        <taxon>Actinopterygii</taxon>
        <taxon>Chondrostei</taxon>
        <taxon>Acipenseriformes</taxon>
        <taxon>Acipenseridae</taxon>
        <taxon>Acipenser</taxon>
    </lineage>
</organism>
<evidence type="ECO:0000256" key="3">
    <source>
        <dbReference type="ARBA" id="ARBA00022737"/>
    </source>
</evidence>
<name>A0A662YXE5_ACIRT</name>
<feature type="region of interest" description="Disordered" evidence="4">
    <location>
        <begin position="341"/>
        <end position="360"/>
    </location>
</feature>
<gene>
    <name evidence="8" type="ORF">EOD39_9919</name>
</gene>
<evidence type="ECO:0000313" key="9">
    <source>
        <dbReference type="Proteomes" id="UP000289886"/>
    </source>
</evidence>
<keyword evidence="2 6" id="KW-0732">Signal</keyword>
<proteinExistence type="predicted"/>
<feature type="chain" id="PRO_5024932360" evidence="6">
    <location>
        <begin position="26"/>
        <end position="360"/>
    </location>
</feature>
<keyword evidence="9" id="KW-1185">Reference proteome</keyword>
<evidence type="ECO:0000256" key="6">
    <source>
        <dbReference type="SAM" id="SignalP"/>
    </source>
</evidence>
<keyword evidence="5" id="KW-1133">Transmembrane helix</keyword>
<dbReference type="SUPFAM" id="SSF52058">
    <property type="entry name" value="L domain-like"/>
    <property type="match status" value="1"/>
</dbReference>
<comment type="caution">
    <text evidence="8">The sequence shown here is derived from an EMBL/GenBank/DDBJ whole genome shotgun (WGS) entry which is preliminary data.</text>
</comment>
<dbReference type="FunFam" id="3.80.10.10:FF:000082">
    <property type="entry name" value="Leucine-rich repeat-containing 24"/>
    <property type="match status" value="1"/>
</dbReference>
<evidence type="ECO:0000256" key="2">
    <source>
        <dbReference type="ARBA" id="ARBA00022729"/>
    </source>
</evidence>
<keyword evidence="5" id="KW-0472">Membrane</keyword>
<dbReference type="PRINTS" id="PR00019">
    <property type="entry name" value="LEURICHRPT"/>
</dbReference>
<dbReference type="PROSITE" id="PS51450">
    <property type="entry name" value="LRR"/>
    <property type="match status" value="2"/>
</dbReference>
<dbReference type="Pfam" id="PF13855">
    <property type="entry name" value="LRR_8"/>
    <property type="match status" value="2"/>
</dbReference>
<dbReference type="SMART" id="SM00013">
    <property type="entry name" value="LRRNT"/>
    <property type="match status" value="1"/>
</dbReference>
<evidence type="ECO:0000256" key="5">
    <source>
        <dbReference type="SAM" id="Phobius"/>
    </source>
</evidence>
<keyword evidence="5" id="KW-0812">Transmembrane</keyword>
<dbReference type="AlphaFoldDB" id="A0A662YXE5"/>
<dbReference type="InterPro" id="IPR000372">
    <property type="entry name" value="LRRNT"/>
</dbReference>
<protein>
    <submittedName>
        <fullName evidence="8">Leucine-rich repeat-containing protein 4B</fullName>
    </submittedName>
</protein>
<evidence type="ECO:0000256" key="1">
    <source>
        <dbReference type="ARBA" id="ARBA00022614"/>
    </source>
</evidence>
<keyword evidence="1" id="KW-0433">Leucine-rich repeat</keyword>
<dbReference type="InterPro" id="IPR050541">
    <property type="entry name" value="LRR_TM_domain-containing"/>
</dbReference>
<sequence>MDSWFKPRMILIAHIVLLSAALVGASKICPNLCLCYDYSDLVDCRGHGFTHVPRNLPHGTWLLDLGGNNLSKLQSHSFAGLWSLRILVLSDSQIRMLEPHAFSSLGFLEKLDLSYNSLHRLSPGFSESLSSLRELRLGDNNLESLGFQSLEKLENLEKLDLSNNRIHVVEPGTFRTLSRLRHLNLQGNQLEILQDRTLAMLQSLEVLLLGQNNISTIETDAFTSLHSLSLLGLEENQLIHLKFKTYLSLHTLGTHLQLAGNPWVCNCDLHRVFSKISSVRRLHVDDYKNITCAWPSQLAGHPLAWVDTQLCVAETATVLVITGTVLVTVIGAIVMAERNRKKNHSKSWNEEEGSGEQQEK</sequence>
<dbReference type="Proteomes" id="UP000289886">
    <property type="component" value="Unassembled WGS sequence"/>
</dbReference>
<dbReference type="OrthoDB" id="694479at2759"/>
<feature type="domain" description="LRRNT" evidence="7">
    <location>
        <begin position="28"/>
        <end position="62"/>
    </location>
</feature>
<dbReference type="InterPro" id="IPR001611">
    <property type="entry name" value="Leu-rich_rpt"/>
</dbReference>
<evidence type="ECO:0000313" key="8">
    <source>
        <dbReference type="EMBL" id="RXN00239.1"/>
    </source>
</evidence>
<accession>A0A662YXE5</accession>
<feature type="signal peptide" evidence="6">
    <location>
        <begin position="1"/>
        <end position="25"/>
    </location>
</feature>
<evidence type="ECO:0000256" key="4">
    <source>
        <dbReference type="SAM" id="MobiDB-lite"/>
    </source>
</evidence>
<dbReference type="PANTHER" id="PTHR24369:SF210">
    <property type="entry name" value="CHAOPTIN-RELATED"/>
    <property type="match status" value="1"/>
</dbReference>
<evidence type="ECO:0000259" key="7">
    <source>
        <dbReference type="SMART" id="SM00013"/>
    </source>
</evidence>
<dbReference type="InterPro" id="IPR032675">
    <property type="entry name" value="LRR_dom_sf"/>
</dbReference>